<proteinExistence type="predicted"/>
<accession>A0A1W6YFB9</accession>
<keyword evidence="3" id="KW-1185">Reference proteome</keyword>
<dbReference type="InterPro" id="IPR011051">
    <property type="entry name" value="RmlC_Cupin_sf"/>
</dbReference>
<reference evidence="2 3" key="1">
    <citation type="submission" date="2017-05" db="EMBL/GenBank/DDBJ databases">
        <title>Complete and WGS of Bordetella genogroups.</title>
        <authorList>
            <person name="Spilker T."/>
            <person name="LiPuma J."/>
        </authorList>
    </citation>
    <scope>NUCLEOTIDE SEQUENCE [LARGE SCALE GENOMIC DNA]</scope>
    <source>
        <strain evidence="2 3">AU19157</strain>
    </source>
</reference>
<evidence type="ECO:0000259" key="1">
    <source>
        <dbReference type="Pfam" id="PF07883"/>
    </source>
</evidence>
<dbReference type="EMBL" id="CP021108">
    <property type="protein sequence ID" value="ARP79738.1"/>
    <property type="molecule type" value="Genomic_DNA"/>
</dbReference>
<dbReference type="PANTHER" id="PTHR36440:SF1">
    <property type="entry name" value="PUTATIVE (AFU_ORTHOLOGUE AFUA_8G07350)-RELATED"/>
    <property type="match status" value="1"/>
</dbReference>
<evidence type="ECO:0000313" key="2">
    <source>
        <dbReference type="EMBL" id="ARP79738.1"/>
    </source>
</evidence>
<dbReference type="OrthoDB" id="2648023at2"/>
<dbReference type="RefSeq" id="WP_086062970.1">
    <property type="nucleotide sequence ID" value="NZ_CP021108.1"/>
</dbReference>
<organism evidence="2 3">
    <name type="scientific">Bordetella genomosp. 8</name>
    <dbReference type="NCBI Taxonomy" id="1416806"/>
    <lineage>
        <taxon>Bacteria</taxon>
        <taxon>Pseudomonadati</taxon>
        <taxon>Pseudomonadota</taxon>
        <taxon>Betaproteobacteria</taxon>
        <taxon>Burkholderiales</taxon>
        <taxon>Alcaligenaceae</taxon>
        <taxon>Bordetella</taxon>
    </lineage>
</organism>
<dbReference type="Proteomes" id="UP000194151">
    <property type="component" value="Chromosome"/>
</dbReference>
<feature type="domain" description="Cupin type-2" evidence="1">
    <location>
        <begin position="33"/>
        <end position="103"/>
    </location>
</feature>
<protein>
    <submittedName>
        <fullName evidence="2">Cupin</fullName>
    </submittedName>
</protein>
<dbReference type="InterPro" id="IPR013096">
    <property type="entry name" value="Cupin_2"/>
</dbReference>
<dbReference type="Pfam" id="PF07883">
    <property type="entry name" value="Cupin_2"/>
    <property type="match status" value="1"/>
</dbReference>
<dbReference type="SUPFAM" id="SSF51182">
    <property type="entry name" value="RmlC-like cupins"/>
    <property type="match status" value="1"/>
</dbReference>
<name>A0A1W6YFB9_9BORD</name>
<dbReference type="Gene3D" id="2.60.120.10">
    <property type="entry name" value="Jelly Rolls"/>
    <property type="match status" value="1"/>
</dbReference>
<dbReference type="PANTHER" id="PTHR36440">
    <property type="entry name" value="PUTATIVE (AFU_ORTHOLOGUE AFUA_8G07350)-RELATED"/>
    <property type="match status" value="1"/>
</dbReference>
<dbReference type="KEGG" id="bgv:CAL12_02120"/>
<dbReference type="InterPro" id="IPR014710">
    <property type="entry name" value="RmlC-like_jellyroll"/>
</dbReference>
<dbReference type="AlphaFoldDB" id="A0A1W6YFB9"/>
<evidence type="ECO:0000313" key="3">
    <source>
        <dbReference type="Proteomes" id="UP000194151"/>
    </source>
</evidence>
<dbReference type="STRING" id="1416806.CAL12_02120"/>
<gene>
    <name evidence="2" type="ORF">CAL12_02120</name>
</gene>
<sequence length="144" mass="15690">MDTAQRELITIGSLSMRFLVDGRDTTGHMAMAEMIVQPQAKVPPPHRHVDVDETIHILEGSLTYRVDDRVQVLNVGDHCFSPRGSVHHFSNPGDVPARALVVFSPANIGPDYFREVAGVLGAGGPPDIDMLKSVMKRHGLELSA</sequence>
<dbReference type="InterPro" id="IPR053146">
    <property type="entry name" value="QDO-like"/>
</dbReference>